<dbReference type="Pfam" id="PF00440">
    <property type="entry name" value="TetR_N"/>
    <property type="match status" value="1"/>
</dbReference>
<comment type="caution">
    <text evidence="6">The sequence shown here is derived from an EMBL/GenBank/DDBJ whole genome shotgun (WGS) entry which is preliminary data.</text>
</comment>
<dbReference type="PANTHER" id="PTHR30055:SF234">
    <property type="entry name" value="HTH-TYPE TRANSCRIPTIONAL REGULATOR BETI"/>
    <property type="match status" value="1"/>
</dbReference>
<keyword evidence="2 4" id="KW-0238">DNA-binding</keyword>
<evidence type="ECO:0000256" key="4">
    <source>
        <dbReference type="PROSITE-ProRule" id="PRU00335"/>
    </source>
</evidence>
<keyword evidence="1" id="KW-0805">Transcription regulation</keyword>
<dbReference type="PROSITE" id="PS50977">
    <property type="entry name" value="HTH_TETR_2"/>
    <property type="match status" value="1"/>
</dbReference>
<evidence type="ECO:0000313" key="6">
    <source>
        <dbReference type="EMBL" id="MBT2186584.1"/>
    </source>
</evidence>
<evidence type="ECO:0000256" key="1">
    <source>
        <dbReference type="ARBA" id="ARBA00023015"/>
    </source>
</evidence>
<evidence type="ECO:0000313" key="7">
    <source>
        <dbReference type="Proteomes" id="UP001138757"/>
    </source>
</evidence>
<name>A0A9X1IQD6_9SPHN</name>
<dbReference type="InterPro" id="IPR001647">
    <property type="entry name" value="HTH_TetR"/>
</dbReference>
<dbReference type="AlphaFoldDB" id="A0A9X1IQD6"/>
<evidence type="ECO:0000256" key="2">
    <source>
        <dbReference type="ARBA" id="ARBA00023125"/>
    </source>
</evidence>
<dbReference type="GO" id="GO:0000976">
    <property type="term" value="F:transcription cis-regulatory region binding"/>
    <property type="evidence" value="ECO:0007669"/>
    <property type="project" value="TreeGrafter"/>
</dbReference>
<dbReference type="EMBL" id="JAHGAW010000004">
    <property type="protein sequence ID" value="MBT2186584.1"/>
    <property type="molecule type" value="Genomic_DNA"/>
</dbReference>
<organism evidence="6 7">
    <name type="scientific">Sphingobium nicotianae</name>
    <dbReference type="NCBI Taxonomy" id="2782607"/>
    <lineage>
        <taxon>Bacteria</taxon>
        <taxon>Pseudomonadati</taxon>
        <taxon>Pseudomonadota</taxon>
        <taxon>Alphaproteobacteria</taxon>
        <taxon>Sphingomonadales</taxon>
        <taxon>Sphingomonadaceae</taxon>
        <taxon>Sphingobium</taxon>
    </lineage>
</organism>
<dbReference type="Proteomes" id="UP001138757">
    <property type="component" value="Unassembled WGS sequence"/>
</dbReference>
<sequence length="197" mass="21939">MIATQPNAPETRGRILDAAADLLAGGKVASMAEIARTAGVSRQTVYLHFGDRRHLFGDLISHFIRRSGFSQPVTLPAAQPARDTFDQFFRHFVHVVWHVGPALRPLWAAMAADDEIIESVKLGDALVTAAFHRLFARLEEEGCLAPIWTATEAAEAAWSMSLYWLTVGHMRAMRGWSEEEIVSIQLKMLRATFLRAL</sequence>
<reference evidence="6" key="1">
    <citation type="submission" date="2021-05" db="EMBL/GenBank/DDBJ databases">
        <title>Genome of Sphingobium sp. strain.</title>
        <authorList>
            <person name="Fan R."/>
        </authorList>
    </citation>
    <scope>NUCLEOTIDE SEQUENCE</scope>
    <source>
        <strain evidence="6">H33</strain>
    </source>
</reference>
<feature type="domain" description="HTH tetR-type" evidence="5">
    <location>
        <begin position="9"/>
        <end position="67"/>
    </location>
</feature>
<evidence type="ECO:0000256" key="3">
    <source>
        <dbReference type="ARBA" id="ARBA00023163"/>
    </source>
</evidence>
<dbReference type="InterPro" id="IPR009057">
    <property type="entry name" value="Homeodomain-like_sf"/>
</dbReference>
<proteinExistence type="predicted"/>
<dbReference type="InterPro" id="IPR050109">
    <property type="entry name" value="HTH-type_TetR-like_transc_reg"/>
</dbReference>
<accession>A0A9X1IQD6</accession>
<dbReference type="GO" id="GO:0003700">
    <property type="term" value="F:DNA-binding transcription factor activity"/>
    <property type="evidence" value="ECO:0007669"/>
    <property type="project" value="TreeGrafter"/>
</dbReference>
<keyword evidence="3" id="KW-0804">Transcription</keyword>
<feature type="DNA-binding region" description="H-T-H motif" evidence="4">
    <location>
        <begin position="30"/>
        <end position="49"/>
    </location>
</feature>
<dbReference type="RefSeq" id="WP_214622345.1">
    <property type="nucleotide sequence ID" value="NZ_JAHGAW010000004.1"/>
</dbReference>
<dbReference type="Gene3D" id="1.10.357.10">
    <property type="entry name" value="Tetracycline Repressor, domain 2"/>
    <property type="match status" value="1"/>
</dbReference>
<keyword evidence="7" id="KW-1185">Reference proteome</keyword>
<evidence type="ECO:0000259" key="5">
    <source>
        <dbReference type="PROSITE" id="PS50977"/>
    </source>
</evidence>
<dbReference type="SUPFAM" id="SSF46689">
    <property type="entry name" value="Homeodomain-like"/>
    <property type="match status" value="1"/>
</dbReference>
<dbReference type="PANTHER" id="PTHR30055">
    <property type="entry name" value="HTH-TYPE TRANSCRIPTIONAL REGULATOR RUTR"/>
    <property type="match status" value="1"/>
</dbReference>
<protein>
    <submittedName>
        <fullName evidence="6">TetR/AcrR family transcriptional regulator</fullName>
    </submittedName>
</protein>
<gene>
    <name evidence="6" type="ORF">KK488_06435</name>
</gene>